<evidence type="ECO:0000313" key="2">
    <source>
        <dbReference type="Proteomes" id="UP000824120"/>
    </source>
</evidence>
<evidence type="ECO:0000313" key="1">
    <source>
        <dbReference type="EMBL" id="KAG5601097.1"/>
    </source>
</evidence>
<sequence>MYFLAPTLGKVMRIGCFKASVTSTLRRVIAQVGDNRLEMSSGKEIGGIYNERKNASYALYDFSWAFLAFPHLGKYVGKSLATPLPIPRLLRWNITKSDNIVEGDPFKYKGRSTETVHPYLTPTVREMEQNYMALFKPYTDEVNDTTIFLMLLNY</sequence>
<reference evidence="1 2" key="1">
    <citation type="submission" date="2020-09" db="EMBL/GenBank/DDBJ databases">
        <title>De no assembly of potato wild relative species, Solanum commersonii.</title>
        <authorList>
            <person name="Cho K."/>
        </authorList>
    </citation>
    <scope>NUCLEOTIDE SEQUENCE [LARGE SCALE GENOMIC DNA]</scope>
    <source>
        <strain evidence="1">LZ3.2</strain>
        <tissue evidence="1">Leaf</tissue>
    </source>
</reference>
<gene>
    <name evidence="1" type="ORF">H5410_032467</name>
</gene>
<accession>A0A9J5YL54</accession>
<dbReference type="Proteomes" id="UP000824120">
    <property type="component" value="Chromosome 6"/>
</dbReference>
<dbReference type="EMBL" id="JACXVP010000006">
    <property type="protein sequence ID" value="KAG5601097.1"/>
    <property type="molecule type" value="Genomic_DNA"/>
</dbReference>
<keyword evidence="2" id="KW-1185">Reference proteome</keyword>
<dbReference type="AlphaFoldDB" id="A0A9J5YL54"/>
<organism evidence="1 2">
    <name type="scientific">Solanum commersonii</name>
    <name type="common">Commerson's wild potato</name>
    <name type="synonym">Commerson's nightshade</name>
    <dbReference type="NCBI Taxonomy" id="4109"/>
    <lineage>
        <taxon>Eukaryota</taxon>
        <taxon>Viridiplantae</taxon>
        <taxon>Streptophyta</taxon>
        <taxon>Embryophyta</taxon>
        <taxon>Tracheophyta</taxon>
        <taxon>Spermatophyta</taxon>
        <taxon>Magnoliopsida</taxon>
        <taxon>eudicotyledons</taxon>
        <taxon>Gunneridae</taxon>
        <taxon>Pentapetalae</taxon>
        <taxon>asterids</taxon>
        <taxon>lamiids</taxon>
        <taxon>Solanales</taxon>
        <taxon>Solanaceae</taxon>
        <taxon>Solanoideae</taxon>
        <taxon>Solaneae</taxon>
        <taxon>Solanum</taxon>
    </lineage>
</organism>
<name>A0A9J5YL54_SOLCO</name>
<proteinExistence type="predicted"/>
<dbReference type="OrthoDB" id="1303650at2759"/>
<protein>
    <submittedName>
        <fullName evidence="1">Uncharacterized protein</fullName>
    </submittedName>
</protein>
<comment type="caution">
    <text evidence="1">The sequence shown here is derived from an EMBL/GenBank/DDBJ whole genome shotgun (WGS) entry which is preliminary data.</text>
</comment>